<organism evidence="2">
    <name type="scientific">Ife virus</name>
    <dbReference type="NCBI Taxonomy" id="2547357"/>
    <lineage>
        <taxon>Viruses</taxon>
        <taxon>Riboviria</taxon>
        <taxon>Orthornavirae</taxon>
        <taxon>Duplornaviricota</taxon>
        <taxon>Resentoviricetes</taxon>
        <taxon>Reovirales</taxon>
        <taxon>Sedoreoviridae</taxon>
        <taxon>Orbivirus</taxon>
    </lineage>
</organism>
<accession>A0A482A5J5</accession>
<reference evidence="2" key="1">
    <citation type="journal article" date="2019" name="Viruses">
        <title>Discovery and Characterization of Bukakata orbivirus (Reoviridae:Orbivirus), a Novel Virus from a Ugandan Bat.</title>
        <authorList>
            <person name="Fagre A.C."/>
            <person name="Lee J.S."/>
            <person name="Kityo R.M."/>
            <person name="Bergren N.A."/>
            <person name="Mossel E.C."/>
            <person name="Nakayiki T."/>
            <person name="Nalikka B."/>
            <person name="Nyakarahuka L."/>
            <person name="Gilbert A.T."/>
            <person name="Peterhans J.K."/>
            <person name="Crabtree M.B."/>
            <person name="Towner J.S."/>
            <person name="Amman B.R."/>
            <person name="Sealy T.K."/>
            <person name="Schuh A.J."/>
            <person name="Nichol S.T."/>
            <person name="Lutwama J.J."/>
            <person name="Miller B.R."/>
            <person name="Kading R.C."/>
        </authorList>
    </citation>
    <scope>NUCLEOTIDE SEQUENCE</scope>
    <source>
        <strain evidence="2">IbAn 57245</strain>
    </source>
</reference>
<protein>
    <recommendedName>
        <fullName evidence="1">Non-structural protein NS1</fullName>
    </recommendedName>
</protein>
<dbReference type="EMBL" id="MK359239">
    <property type="protein sequence ID" value="QBL15279.1"/>
    <property type="molecule type" value="Genomic_RNA"/>
</dbReference>
<dbReference type="Pfam" id="PF01718">
    <property type="entry name" value="Orbi_NS1"/>
    <property type="match status" value="1"/>
</dbReference>
<dbReference type="InterPro" id="IPR002630">
    <property type="entry name" value="Orbi_NS1"/>
</dbReference>
<evidence type="ECO:0000256" key="1">
    <source>
        <dbReference type="ARBA" id="ARBA00014071"/>
    </source>
</evidence>
<name>A0A482A5J5_9REOV</name>
<evidence type="ECO:0000313" key="2">
    <source>
        <dbReference type="EMBL" id="QBL15279.1"/>
    </source>
</evidence>
<sequence>MEQFLEIFDVHGDERIAVEVFALLSENWACGHLSRECMVRGICARQFFTRAIERAVEARNQDEARQLVRVAIRTMHDRDRVWIHACRNFEEPISTFFQCEMNNLMDELRNLYSMSGIEAGFMEEARVQRIHRMRLDDTLSLVHLLFVPVLGETVVALNGVARFGYIGFAFYNKMYELQYRSPFEEPLLMSLRDIKREVSERIPVCRLTGFQRPVTHIAFIPEDLRPLFQTDERVVKLARYLEMDAKLFDFSGRREFPKMLKQKFGIEGGCLATFSAMMLRRQYGEGGAQSLVTHRLSEVRDTVEENALPAMMIKMHALQEIDTVLINDWICGHSLCQVCYLTAAMPHTQLPIIDTRLSEMLHGPDVVTVTSHAHGGDIVPRVTELGRGEVFRRLGDHWVRQRVYSPFEALVVIAKEIQLNVRGEGMWNGRNFHEAMCHLSRCFIYWDMNREERSIFYKLLFFALFGGEAFANGRHVQWDNMGVFIRCIFRGTQVPIHMEGIMICTILKLLRNYIRIVSQRVVVPVE</sequence>
<proteinExistence type="predicted"/>